<evidence type="ECO:0000256" key="1">
    <source>
        <dbReference type="SAM" id="MobiDB-lite"/>
    </source>
</evidence>
<sequence>MAYIRPARDSTWASFIDDNYDDIVYYKDQFYAITTQHTGILVSFDVTNSSKSNVIVTEEIFSDNEEGEEEQEDDDDEEEEEIFSYNEEEEEDEGFLYRVYLVESIGGDLLKVKRWRIYDIHRVTRSFTVFKLSLADVPRWLKVESLGDEALFLGDNSSIYVLAVRE</sequence>
<dbReference type="PANTHER" id="PTHR44259:SF107">
    <property type="entry name" value="F-BOX PROTEIN SKIP23-LIKE"/>
    <property type="match status" value="1"/>
</dbReference>
<dbReference type="Pfam" id="PF03478">
    <property type="entry name" value="Beta-prop_KIB1-4"/>
    <property type="match status" value="1"/>
</dbReference>
<gene>
    <name evidence="3" type="ORF">PanWU01x14_305380</name>
</gene>
<proteinExistence type="predicted"/>
<protein>
    <recommendedName>
        <fullName evidence="2">KIB1-4 beta-propeller domain-containing protein</fullName>
    </recommendedName>
</protein>
<evidence type="ECO:0000313" key="3">
    <source>
        <dbReference type="EMBL" id="PON39359.1"/>
    </source>
</evidence>
<comment type="caution">
    <text evidence="3">The sequence shown here is derived from an EMBL/GenBank/DDBJ whole genome shotgun (WGS) entry which is preliminary data.</text>
</comment>
<accession>A0A2P5AS42</accession>
<feature type="domain" description="KIB1-4 beta-propeller" evidence="2">
    <location>
        <begin position="2"/>
        <end position="162"/>
    </location>
</feature>
<dbReference type="AlphaFoldDB" id="A0A2P5AS42"/>
<dbReference type="OrthoDB" id="1219048at2759"/>
<organism evidence="3 4">
    <name type="scientific">Parasponia andersonii</name>
    <name type="common">Sponia andersonii</name>
    <dbReference type="NCBI Taxonomy" id="3476"/>
    <lineage>
        <taxon>Eukaryota</taxon>
        <taxon>Viridiplantae</taxon>
        <taxon>Streptophyta</taxon>
        <taxon>Embryophyta</taxon>
        <taxon>Tracheophyta</taxon>
        <taxon>Spermatophyta</taxon>
        <taxon>Magnoliopsida</taxon>
        <taxon>eudicotyledons</taxon>
        <taxon>Gunneridae</taxon>
        <taxon>Pentapetalae</taxon>
        <taxon>rosids</taxon>
        <taxon>fabids</taxon>
        <taxon>Rosales</taxon>
        <taxon>Cannabaceae</taxon>
        <taxon>Parasponia</taxon>
    </lineage>
</organism>
<dbReference type="InterPro" id="IPR005174">
    <property type="entry name" value="KIB1-4_b-propeller"/>
</dbReference>
<dbReference type="Proteomes" id="UP000237105">
    <property type="component" value="Unassembled WGS sequence"/>
</dbReference>
<reference evidence="4" key="1">
    <citation type="submission" date="2016-06" db="EMBL/GenBank/DDBJ databases">
        <title>Parallel loss of symbiosis genes in relatives of nitrogen-fixing non-legume Parasponia.</title>
        <authorList>
            <person name="Van Velzen R."/>
            <person name="Holmer R."/>
            <person name="Bu F."/>
            <person name="Rutten L."/>
            <person name="Van Zeijl A."/>
            <person name="Liu W."/>
            <person name="Santuari L."/>
            <person name="Cao Q."/>
            <person name="Sharma T."/>
            <person name="Shen D."/>
            <person name="Roswanjaya Y."/>
            <person name="Wardhani T."/>
            <person name="Kalhor M.S."/>
            <person name="Jansen J."/>
            <person name="Van den Hoogen J."/>
            <person name="Gungor B."/>
            <person name="Hartog M."/>
            <person name="Hontelez J."/>
            <person name="Verver J."/>
            <person name="Yang W.-C."/>
            <person name="Schijlen E."/>
            <person name="Repin R."/>
            <person name="Schilthuizen M."/>
            <person name="Schranz E."/>
            <person name="Heidstra R."/>
            <person name="Miyata K."/>
            <person name="Fedorova E."/>
            <person name="Kohlen W."/>
            <person name="Bisseling T."/>
            <person name="Smit S."/>
            <person name="Geurts R."/>
        </authorList>
    </citation>
    <scope>NUCLEOTIDE SEQUENCE [LARGE SCALE GENOMIC DNA]</scope>
    <source>
        <strain evidence="4">cv. WU1-14</strain>
    </source>
</reference>
<name>A0A2P5AS42_PARAD</name>
<dbReference type="InterPro" id="IPR050942">
    <property type="entry name" value="F-box_BR-signaling"/>
</dbReference>
<keyword evidence="4" id="KW-1185">Reference proteome</keyword>
<feature type="region of interest" description="Disordered" evidence="1">
    <location>
        <begin position="61"/>
        <end position="81"/>
    </location>
</feature>
<evidence type="ECO:0000313" key="4">
    <source>
        <dbReference type="Proteomes" id="UP000237105"/>
    </source>
</evidence>
<evidence type="ECO:0000259" key="2">
    <source>
        <dbReference type="Pfam" id="PF03478"/>
    </source>
</evidence>
<dbReference type="EMBL" id="JXTB01000468">
    <property type="protein sequence ID" value="PON39359.1"/>
    <property type="molecule type" value="Genomic_DNA"/>
</dbReference>
<dbReference type="PANTHER" id="PTHR44259">
    <property type="entry name" value="OS07G0183000 PROTEIN-RELATED"/>
    <property type="match status" value="1"/>
</dbReference>